<dbReference type="EMBL" id="RXIC02000020">
    <property type="protein sequence ID" value="KAB1223216.1"/>
    <property type="molecule type" value="Genomic_DNA"/>
</dbReference>
<proteinExistence type="predicted"/>
<evidence type="ECO:0000313" key="1">
    <source>
        <dbReference type="EMBL" id="KAB1223216.1"/>
    </source>
</evidence>
<dbReference type="Proteomes" id="UP000516437">
    <property type="component" value="Chromosome 2"/>
</dbReference>
<organism evidence="1 2">
    <name type="scientific">Morella rubra</name>
    <name type="common">Chinese bayberry</name>
    <dbReference type="NCBI Taxonomy" id="262757"/>
    <lineage>
        <taxon>Eukaryota</taxon>
        <taxon>Viridiplantae</taxon>
        <taxon>Streptophyta</taxon>
        <taxon>Embryophyta</taxon>
        <taxon>Tracheophyta</taxon>
        <taxon>Spermatophyta</taxon>
        <taxon>Magnoliopsida</taxon>
        <taxon>eudicotyledons</taxon>
        <taxon>Gunneridae</taxon>
        <taxon>Pentapetalae</taxon>
        <taxon>rosids</taxon>
        <taxon>fabids</taxon>
        <taxon>Fagales</taxon>
        <taxon>Myricaceae</taxon>
        <taxon>Morella</taxon>
    </lineage>
</organism>
<name>A0A6A1WFQ6_9ROSI</name>
<keyword evidence="2" id="KW-1185">Reference proteome</keyword>
<gene>
    <name evidence="1" type="ORF">CJ030_MR2G003173</name>
</gene>
<sequence length="49" mass="5618">MILCASFLIGKEGENDVVKNLNLVYQKGRNLHKRIYEVKKSPDQKTKIG</sequence>
<protein>
    <submittedName>
        <fullName evidence="1">Uncharacterized protein</fullName>
    </submittedName>
</protein>
<reference evidence="1 2" key="1">
    <citation type="journal article" date="2019" name="Plant Biotechnol. J.">
        <title>The red bayberry genome and genetic basis of sex determination.</title>
        <authorList>
            <person name="Jia H.M."/>
            <person name="Jia H.J."/>
            <person name="Cai Q.L."/>
            <person name="Wang Y."/>
            <person name="Zhao H.B."/>
            <person name="Yang W.F."/>
            <person name="Wang G.Y."/>
            <person name="Li Y.H."/>
            <person name="Zhan D.L."/>
            <person name="Shen Y.T."/>
            <person name="Niu Q.F."/>
            <person name="Chang L."/>
            <person name="Qiu J."/>
            <person name="Zhao L."/>
            <person name="Xie H.B."/>
            <person name="Fu W.Y."/>
            <person name="Jin J."/>
            <person name="Li X.W."/>
            <person name="Jiao Y."/>
            <person name="Zhou C.C."/>
            <person name="Tu T."/>
            <person name="Chai C.Y."/>
            <person name="Gao J.L."/>
            <person name="Fan L.J."/>
            <person name="van de Weg E."/>
            <person name="Wang J.Y."/>
            <person name="Gao Z.S."/>
        </authorList>
    </citation>
    <scope>NUCLEOTIDE SEQUENCE [LARGE SCALE GENOMIC DNA]</scope>
    <source>
        <tissue evidence="1">Leaves</tissue>
    </source>
</reference>
<evidence type="ECO:0000313" key="2">
    <source>
        <dbReference type="Proteomes" id="UP000516437"/>
    </source>
</evidence>
<accession>A0A6A1WFQ6</accession>
<comment type="caution">
    <text evidence="1">The sequence shown here is derived from an EMBL/GenBank/DDBJ whole genome shotgun (WGS) entry which is preliminary data.</text>
</comment>
<dbReference type="AlphaFoldDB" id="A0A6A1WFQ6"/>